<protein>
    <recommendedName>
        <fullName evidence="2">GST N-terminal domain-containing protein</fullName>
    </recommendedName>
</protein>
<dbReference type="PROSITE" id="PS50404">
    <property type="entry name" value="GST_NTER"/>
    <property type="match status" value="1"/>
</dbReference>
<feature type="region of interest" description="Disordered" evidence="1">
    <location>
        <begin position="1"/>
        <end position="36"/>
    </location>
</feature>
<reference evidence="3" key="1">
    <citation type="journal article" date="2020" name="Stud. Mycol.">
        <title>101 Dothideomycetes genomes: a test case for predicting lifestyles and emergence of pathogens.</title>
        <authorList>
            <person name="Haridas S."/>
            <person name="Albert R."/>
            <person name="Binder M."/>
            <person name="Bloem J."/>
            <person name="Labutti K."/>
            <person name="Salamov A."/>
            <person name="Andreopoulos B."/>
            <person name="Baker S."/>
            <person name="Barry K."/>
            <person name="Bills G."/>
            <person name="Bluhm B."/>
            <person name="Cannon C."/>
            <person name="Castanera R."/>
            <person name="Culley D."/>
            <person name="Daum C."/>
            <person name="Ezra D."/>
            <person name="Gonzalez J."/>
            <person name="Henrissat B."/>
            <person name="Kuo A."/>
            <person name="Liang C."/>
            <person name="Lipzen A."/>
            <person name="Lutzoni F."/>
            <person name="Magnuson J."/>
            <person name="Mondo S."/>
            <person name="Nolan M."/>
            <person name="Ohm R."/>
            <person name="Pangilinan J."/>
            <person name="Park H.-J."/>
            <person name="Ramirez L."/>
            <person name="Alfaro M."/>
            <person name="Sun H."/>
            <person name="Tritt A."/>
            <person name="Yoshinaga Y."/>
            <person name="Zwiers L.-H."/>
            <person name="Turgeon B."/>
            <person name="Goodwin S."/>
            <person name="Spatafora J."/>
            <person name="Crous P."/>
            <person name="Grigoriev I."/>
        </authorList>
    </citation>
    <scope>NUCLEOTIDE SEQUENCE</scope>
    <source>
        <strain evidence="3">CBS 183.55</strain>
    </source>
</reference>
<dbReference type="Pfam" id="PF13410">
    <property type="entry name" value="GST_C_2"/>
    <property type="match status" value="1"/>
</dbReference>
<dbReference type="InterPro" id="IPR036282">
    <property type="entry name" value="Glutathione-S-Trfase_C_sf"/>
</dbReference>
<dbReference type="SUPFAM" id="SSF52833">
    <property type="entry name" value="Thioredoxin-like"/>
    <property type="match status" value="1"/>
</dbReference>
<dbReference type="AlphaFoldDB" id="A0A6A5RX66"/>
<feature type="region of interest" description="Disordered" evidence="1">
    <location>
        <begin position="94"/>
        <end position="116"/>
    </location>
</feature>
<dbReference type="Gene3D" id="1.20.1050.10">
    <property type="match status" value="1"/>
</dbReference>
<dbReference type="OrthoDB" id="4951845at2759"/>
<dbReference type="PRINTS" id="PR01625">
    <property type="entry name" value="GSTRNSFRASEO"/>
</dbReference>
<feature type="compositionally biased region" description="Low complexity" evidence="1">
    <location>
        <begin position="54"/>
        <end position="73"/>
    </location>
</feature>
<evidence type="ECO:0000256" key="1">
    <source>
        <dbReference type="SAM" id="MobiDB-lite"/>
    </source>
</evidence>
<feature type="compositionally biased region" description="Low complexity" evidence="1">
    <location>
        <begin position="94"/>
        <end position="104"/>
    </location>
</feature>
<dbReference type="InterPro" id="IPR005442">
    <property type="entry name" value="GST_omega"/>
</dbReference>
<dbReference type="PANTHER" id="PTHR43968">
    <property type="match status" value="1"/>
</dbReference>
<dbReference type="SFLD" id="SFLDS00019">
    <property type="entry name" value="Glutathione_Transferase_(cytos"/>
    <property type="match status" value="1"/>
</dbReference>
<feature type="region of interest" description="Disordered" evidence="1">
    <location>
        <begin position="53"/>
        <end position="74"/>
    </location>
</feature>
<name>A0A6A5RX66_9PLEO</name>
<feature type="region of interest" description="Disordered" evidence="1">
    <location>
        <begin position="257"/>
        <end position="278"/>
    </location>
</feature>
<feature type="compositionally biased region" description="Low complexity" evidence="1">
    <location>
        <begin position="155"/>
        <end position="170"/>
    </location>
</feature>
<dbReference type="CDD" id="cd00299">
    <property type="entry name" value="GST_C_family"/>
    <property type="match status" value="1"/>
</dbReference>
<dbReference type="RefSeq" id="XP_033451134.1">
    <property type="nucleotide sequence ID" value="XM_033589249.1"/>
</dbReference>
<dbReference type="InterPro" id="IPR036249">
    <property type="entry name" value="Thioredoxin-like_sf"/>
</dbReference>
<dbReference type="Pfam" id="PF13417">
    <property type="entry name" value="GST_N_3"/>
    <property type="match status" value="1"/>
</dbReference>
<dbReference type="InterPro" id="IPR040079">
    <property type="entry name" value="Glutathione_S-Trfase"/>
</dbReference>
<dbReference type="EMBL" id="ML978962">
    <property type="protein sequence ID" value="KAF1930886.1"/>
    <property type="molecule type" value="Genomic_DNA"/>
</dbReference>
<evidence type="ECO:0000313" key="4">
    <source>
        <dbReference type="Proteomes" id="UP000800082"/>
    </source>
</evidence>
<dbReference type="SUPFAM" id="SSF47616">
    <property type="entry name" value="GST C-terminal domain-like"/>
    <property type="match status" value="1"/>
</dbReference>
<dbReference type="GO" id="GO:0004364">
    <property type="term" value="F:glutathione transferase activity"/>
    <property type="evidence" value="ECO:0007669"/>
    <property type="project" value="InterPro"/>
</dbReference>
<dbReference type="GO" id="GO:0098754">
    <property type="term" value="P:detoxification"/>
    <property type="evidence" value="ECO:0007669"/>
    <property type="project" value="UniProtKB-ARBA"/>
</dbReference>
<accession>A0A6A5RX66</accession>
<dbReference type="InterPro" id="IPR050983">
    <property type="entry name" value="GST_Omega/HSP26"/>
</dbReference>
<dbReference type="GeneID" id="54346896"/>
<sequence length="750" mass="85400">MQQPTDQLHRQATVQPRRLTNLQQGPDGIFYDAQGLPLHPDLQQSLHANELFHQQQQQQQYPPQQPPLSQQFAPLPPHALHYEQQFAPQQSYAPQPYQQVQQVHHPQHHAHATSPPYGLTPGPVPDPAHQIHTPHAHTPLHTTPRIAQRPVQIAQQPISQSPQQQQYSSPLESVVGPSDENTLVNHGQFKGLKLIPNPPDLEEWRQRLFDVDDIITLTQEQFQTYFPHIDNVYSHRSTQRHKRKSFVSHYWDCRLKGRPPGTKKSTDPDKKKRKRVARERDLCDVKIKITEFFDQKEYEEQMGHPPPATEEDDPMSMSSTQLGPSSAAPDHSMFFGQQMTPQQTMTPWVMQPNILQPGMSMFAPPPPPLPGPPLRGPPPKKFYTFQRVNGNGGNGKGDGVAGPHKHTLEESDRVKKNIVVRTFAKNEKDVKKVQHITICLRPFHKLAASFEFNRIASSSLYIFLLHYTIEISRIPVRFASSSSTMTDTNQGGDSSKKTYHKKATGNALTTVKNHAKEEDLKLYGSCFCPFVQRVWISLEHKKIPYQYIEVDPYKKPQSLLDVNPRGLVPAIRHGPTWSTHESTVIMEYLEDLNAGEHLLPSDPQTRATSRLWSDHVNRHVIPMFYKLLQAQNQSDQITHAQELRDQISKLVSAADKTGPFFLGPQISFVDVQVAPWVLRLRRVLGPYRGWPEPEEGSRWKVWVDAIYNEPSVMATTSTDELYLDSYERYAENRPGTSQLADAVNSGRGLP</sequence>
<dbReference type="CDD" id="cd00570">
    <property type="entry name" value="GST_N_family"/>
    <property type="match status" value="1"/>
</dbReference>
<dbReference type="Proteomes" id="UP000800082">
    <property type="component" value="Unassembled WGS sequence"/>
</dbReference>
<feature type="compositionally biased region" description="Polar residues" evidence="1">
    <location>
        <begin position="1"/>
        <end position="24"/>
    </location>
</feature>
<evidence type="ECO:0000259" key="2">
    <source>
        <dbReference type="PROSITE" id="PS50404"/>
    </source>
</evidence>
<dbReference type="PANTHER" id="PTHR43968:SF6">
    <property type="entry name" value="GLUTATHIONE S-TRANSFERASE OMEGA"/>
    <property type="match status" value="1"/>
</dbReference>
<dbReference type="GO" id="GO:0005737">
    <property type="term" value="C:cytoplasm"/>
    <property type="evidence" value="ECO:0007669"/>
    <property type="project" value="InterPro"/>
</dbReference>
<feature type="domain" description="GST N-terminal" evidence="2">
    <location>
        <begin position="518"/>
        <end position="597"/>
    </location>
</feature>
<organism evidence="3 4">
    <name type="scientific">Didymella exigua CBS 183.55</name>
    <dbReference type="NCBI Taxonomy" id="1150837"/>
    <lineage>
        <taxon>Eukaryota</taxon>
        <taxon>Fungi</taxon>
        <taxon>Dikarya</taxon>
        <taxon>Ascomycota</taxon>
        <taxon>Pezizomycotina</taxon>
        <taxon>Dothideomycetes</taxon>
        <taxon>Pleosporomycetidae</taxon>
        <taxon>Pleosporales</taxon>
        <taxon>Pleosporineae</taxon>
        <taxon>Didymellaceae</taxon>
        <taxon>Didymella</taxon>
    </lineage>
</organism>
<gene>
    <name evidence="3" type="ORF">M421DRAFT_3158</name>
</gene>
<evidence type="ECO:0000313" key="3">
    <source>
        <dbReference type="EMBL" id="KAF1930886.1"/>
    </source>
</evidence>
<dbReference type="Gene3D" id="3.40.30.10">
    <property type="entry name" value="Glutaredoxin"/>
    <property type="match status" value="1"/>
</dbReference>
<keyword evidence="4" id="KW-1185">Reference proteome</keyword>
<dbReference type="InterPro" id="IPR004045">
    <property type="entry name" value="Glutathione_S-Trfase_N"/>
</dbReference>
<feature type="region of interest" description="Disordered" evidence="1">
    <location>
        <begin position="296"/>
        <end position="333"/>
    </location>
</feature>
<proteinExistence type="predicted"/>
<dbReference type="SFLD" id="SFLDG00358">
    <property type="entry name" value="Main_(cytGST)"/>
    <property type="match status" value="1"/>
</dbReference>
<feature type="region of interest" description="Disordered" evidence="1">
    <location>
        <begin position="155"/>
        <end position="175"/>
    </location>
</feature>